<keyword evidence="1" id="KW-1133">Transmembrane helix</keyword>
<feature type="transmembrane region" description="Helical" evidence="1">
    <location>
        <begin position="7"/>
        <end position="25"/>
    </location>
</feature>
<name>A0A1M7CBC4_9RHOB</name>
<feature type="domain" description="AsmA" evidence="2">
    <location>
        <begin position="347"/>
        <end position="527"/>
    </location>
</feature>
<dbReference type="PANTHER" id="PTHR30441:SF4">
    <property type="entry name" value="PROTEIN ASMA"/>
    <property type="match status" value="1"/>
</dbReference>
<dbReference type="GO" id="GO:0005886">
    <property type="term" value="C:plasma membrane"/>
    <property type="evidence" value="ECO:0007669"/>
    <property type="project" value="TreeGrafter"/>
</dbReference>
<evidence type="ECO:0000259" key="2">
    <source>
        <dbReference type="Pfam" id="PF05170"/>
    </source>
</evidence>
<keyword evidence="4" id="KW-1185">Reference proteome</keyword>
<dbReference type="EMBL" id="FRBN01000024">
    <property type="protein sequence ID" value="SHL64436.1"/>
    <property type="molecule type" value="Genomic_DNA"/>
</dbReference>
<dbReference type="InterPro" id="IPR007844">
    <property type="entry name" value="AsmA"/>
</dbReference>
<evidence type="ECO:0000313" key="4">
    <source>
        <dbReference type="Proteomes" id="UP000184191"/>
    </source>
</evidence>
<proteinExistence type="predicted"/>
<evidence type="ECO:0000256" key="1">
    <source>
        <dbReference type="SAM" id="Phobius"/>
    </source>
</evidence>
<keyword evidence="1" id="KW-0812">Transmembrane</keyword>
<dbReference type="Pfam" id="PF05170">
    <property type="entry name" value="AsmA"/>
    <property type="match status" value="2"/>
</dbReference>
<dbReference type="OrthoDB" id="5439561at2"/>
<dbReference type="STRING" id="1054996.SAMN05444414_12422"/>
<keyword evidence="1" id="KW-0472">Membrane</keyword>
<dbReference type="InterPro" id="IPR052894">
    <property type="entry name" value="AsmA-related"/>
</dbReference>
<gene>
    <name evidence="3" type="ORF">SAMN05444414_12422</name>
</gene>
<feature type="domain" description="AsmA" evidence="2">
    <location>
        <begin position="7"/>
        <end position="189"/>
    </location>
</feature>
<protein>
    <submittedName>
        <fullName evidence="3">AsmA protein</fullName>
    </submittedName>
</protein>
<dbReference type="GO" id="GO:0090313">
    <property type="term" value="P:regulation of protein targeting to membrane"/>
    <property type="evidence" value="ECO:0007669"/>
    <property type="project" value="TreeGrafter"/>
</dbReference>
<organism evidence="3 4">
    <name type="scientific">Roseovarius marisflavi</name>
    <dbReference type="NCBI Taxonomy" id="1054996"/>
    <lineage>
        <taxon>Bacteria</taxon>
        <taxon>Pseudomonadati</taxon>
        <taxon>Pseudomonadota</taxon>
        <taxon>Alphaproteobacteria</taxon>
        <taxon>Rhodobacterales</taxon>
        <taxon>Roseobacteraceae</taxon>
        <taxon>Roseovarius</taxon>
    </lineage>
</organism>
<accession>A0A1M7CBC4</accession>
<dbReference type="Proteomes" id="UP000184191">
    <property type="component" value="Unassembled WGS sequence"/>
</dbReference>
<dbReference type="AlphaFoldDB" id="A0A1M7CBC4"/>
<dbReference type="PANTHER" id="PTHR30441">
    <property type="entry name" value="DUF748 DOMAIN-CONTAINING PROTEIN"/>
    <property type="match status" value="1"/>
</dbReference>
<reference evidence="4" key="1">
    <citation type="submission" date="2016-11" db="EMBL/GenBank/DDBJ databases">
        <authorList>
            <person name="Varghese N."/>
            <person name="Submissions S."/>
        </authorList>
    </citation>
    <scope>NUCLEOTIDE SEQUENCE [LARGE SCALE GENOMIC DNA]</scope>
    <source>
        <strain evidence="4">DSM 29327</strain>
    </source>
</reference>
<dbReference type="RefSeq" id="WP_073199917.1">
    <property type="nucleotide sequence ID" value="NZ_FRBN01000024.1"/>
</dbReference>
<sequence>MRWVFRLIGLLVVVVVIIVGSLFLLPGDRIARIAADQISSATGRKVTMQGDTRISFYPVLGVSTGVVEVANADWTKAGPMLRADSLKIGVEPNALFGGDIRITGLEMVNPEIQLERAANGSVNWELGVEGVAPSGQSGEGGAPAQSKRLALTLDRALITGASLKYTDHGTGEVQDFRNMDFELRWPSYDGTATFEATLRPAGESVHITGHLDQVGQFLDGAVTGVVASLTSPGGSLGFAGRAGLQPQLEGRLDIDIASTSGFMTGLGLGAVDVPKGLGRSIKGSSQITLTQDMRLSLRDLALALGGNQLAGAADIMLGEKVPRINAQLNAGALDLSSLAGADSNVGNSGADTGWSKAAIDASALGLANGEVALVADSVNLGDLKLGKTRTLMTLDRSRAVFALRELRAYEGLVTGEFVVNNRSGLSVGGNMNVSAINLETFLADAIDVSRFAARGDSSLSFLGSGRSVHAIMNSLSGKGALKTGRGVISGIDLDRLMRSGDMTGGTTVFDEMSASFTMDKGNLFNSDLLMNLPLAKATGTGRVGLGARDIDYLFTPVLLEGENRRGLAIPVRIRGPWANPRITPDLEKAIDMNLKEERKKLESKAKKEIKRAVEKKLGVTVEDGQSVEDAVKDKIEDRAKRELFKLFE</sequence>
<evidence type="ECO:0000313" key="3">
    <source>
        <dbReference type="EMBL" id="SHL64436.1"/>
    </source>
</evidence>